<evidence type="ECO:0000313" key="1">
    <source>
        <dbReference type="EMBL" id="ELR64414.1"/>
    </source>
</evidence>
<gene>
    <name evidence="1" type="ORF">C942_02437</name>
</gene>
<keyword evidence="2" id="KW-1185">Reference proteome</keyword>
<organism evidence="1 2">
    <name type="scientific">Photobacterium marinum</name>
    <dbReference type="NCBI Taxonomy" id="1056511"/>
    <lineage>
        <taxon>Bacteria</taxon>
        <taxon>Pseudomonadati</taxon>
        <taxon>Pseudomonadota</taxon>
        <taxon>Gammaproteobacteria</taxon>
        <taxon>Vibrionales</taxon>
        <taxon>Vibrionaceae</taxon>
        <taxon>Photobacterium</taxon>
    </lineage>
</organism>
<dbReference type="Proteomes" id="UP000011134">
    <property type="component" value="Unassembled WGS sequence"/>
</dbReference>
<dbReference type="EMBL" id="AMZO01000026">
    <property type="protein sequence ID" value="ELR64414.1"/>
    <property type="molecule type" value="Genomic_DNA"/>
</dbReference>
<protein>
    <submittedName>
        <fullName evidence="1">Uncharacterized protein</fullName>
    </submittedName>
</protein>
<accession>L8JA37</accession>
<evidence type="ECO:0000313" key="2">
    <source>
        <dbReference type="Proteomes" id="UP000011134"/>
    </source>
</evidence>
<proteinExistence type="predicted"/>
<dbReference type="AlphaFoldDB" id="L8JA37"/>
<dbReference type="PATRIC" id="fig|1056511.3.peg.3512"/>
<sequence length="46" mass="5539">MSRNVRVDARYGAESFIDHERVLDNLFPALIAFWLQRINHFRCFIT</sequence>
<reference evidence="1 2" key="1">
    <citation type="submission" date="2012-12" db="EMBL/GenBank/DDBJ databases">
        <title>Genome Assembly of Photobacterium sp. AK15.</title>
        <authorList>
            <person name="Khatri I."/>
            <person name="Vaidya B."/>
            <person name="Srinivas T.N.R."/>
            <person name="Subramanian S."/>
            <person name="Pinnaka A."/>
        </authorList>
    </citation>
    <scope>NUCLEOTIDE SEQUENCE [LARGE SCALE GENOMIC DNA]</scope>
    <source>
        <strain evidence="1 2">AK15</strain>
    </source>
</reference>
<comment type="caution">
    <text evidence="1">The sequence shown here is derived from an EMBL/GenBank/DDBJ whole genome shotgun (WGS) entry which is preliminary data.</text>
</comment>
<name>L8JA37_9GAMM</name>